<proteinExistence type="predicted"/>
<evidence type="ECO:0000313" key="2">
    <source>
        <dbReference type="Proteomes" id="UP001062846"/>
    </source>
</evidence>
<dbReference type="EMBL" id="CM046400">
    <property type="protein sequence ID" value="KAI8524755.1"/>
    <property type="molecule type" value="Genomic_DNA"/>
</dbReference>
<reference evidence="1" key="1">
    <citation type="submission" date="2022-02" db="EMBL/GenBank/DDBJ databases">
        <title>Plant Genome Project.</title>
        <authorList>
            <person name="Zhang R.-G."/>
        </authorList>
    </citation>
    <scope>NUCLEOTIDE SEQUENCE</scope>
    <source>
        <strain evidence="1">AT1</strain>
    </source>
</reference>
<sequence length="123" mass="14035">MHSLEAELSVVRDGLQLVINNQFAPICVEMDALAAIQLIVGLTQPRHSLGNVIHDCRYFMRQLGVKRIDHVYHEGNKCADLLANMDFHDGLDFHIFDVAPYCIILHLCDDRNGVEYPRLLYDS</sequence>
<evidence type="ECO:0000313" key="1">
    <source>
        <dbReference type="EMBL" id="KAI8524755.1"/>
    </source>
</evidence>
<organism evidence="1 2">
    <name type="scientific">Rhododendron molle</name>
    <name type="common">Chinese azalea</name>
    <name type="synonym">Azalea mollis</name>
    <dbReference type="NCBI Taxonomy" id="49168"/>
    <lineage>
        <taxon>Eukaryota</taxon>
        <taxon>Viridiplantae</taxon>
        <taxon>Streptophyta</taxon>
        <taxon>Embryophyta</taxon>
        <taxon>Tracheophyta</taxon>
        <taxon>Spermatophyta</taxon>
        <taxon>Magnoliopsida</taxon>
        <taxon>eudicotyledons</taxon>
        <taxon>Gunneridae</taxon>
        <taxon>Pentapetalae</taxon>
        <taxon>asterids</taxon>
        <taxon>Ericales</taxon>
        <taxon>Ericaceae</taxon>
        <taxon>Ericoideae</taxon>
        <taxon>Rhodoreae</taxon>
        <taxon>Rhododendron</taxon>
    </lineage>
</organism>
<protein>
    <submittedName>
        <fullName evidence="1">Uncharacterized protein</fullName>
    </submittedName>
</protein>
<name>A0ACC0L7R3_RHOML</name>
<gene>
    <name evidence="1" type="ORF">RHMOL_Rhmol13G0173700</name>
</gene>
<dbReference type="Proteomes" id="UP001062846">
    <property type="component" value="Chromosome 13"/>
</dbReference>
<accession>A0ACC0L7R3</accession>
<keyword evidence="2" id="KW-1185">Reference proteome</keyword>
<comment type="caution">
    <text evidence="1">The sequence shown here is derived from an EMBL/GenBank/DDBJ whole genome shotgun (WGS) entry which is preliminary data.</text>
</comment>